<evidence type="ECO:0000256" key="2">
    <source>
        <dbReference type="ARBA" id="ARBA00008684"/>
    </source>
</evidence>
<gene>
    <name evidence="24" type="ORF">Fot_31789</name>
</gene>
<evidence type="ECO:0000256" key="22">
    <source>
        <dbReference type="SAM" id="SignalP"/>
    </source>
</evidence>
<dbReference type="Gene3D" id="1.10.510.10">
    <property type="entry name" value="Transferase(Phosphotransferase) domain 1"/>
    <property type="match status" value="1"/>
</dbReference>
<dbReference type="InterPro" id="IPR011009">
    <property type="entry name" value="Kinase-like_dom_sf"/>
</dbReference>
<evidence type="ECO:0000256" key="17">
    <source>
        <dbReference type="ARBA" id="ARBA00047899"/>
    </source>
</evidence>
<dbReference type="EMBL" id="JBFOLJ010000009">
    <property type="protein sequence ID" value="KAL2508142.1"/>
    <property type="molecule type" value="Genomic_DNA"/>
</dbReference>
<dbReference type="PROSITE" id="PS00108">
    <property type="entry name" value="PROTEIN_KINASE_ST"/>
    <property type="match status" value="1"/>
</dbReference>
<feature type="compositionally biased region" description="Low complexity" evidence="20">
    <location>
        <begin position="890"/>
        <end position="899"/>
    </location>
</feature>
<keyword evidence="16" id="KW-0325">Glycoprotein</keyword>
<keyword evidence="15" id="KW-0675">Receptor</keyword>
<comment type="caution">
    <text evidence="24">The sequence shown here is derived from an EMBL/GenBank/DDBJ whole genome shotgun (WGS) entry which is preliminary data.</text>
</comment>
<dbReference type="GO" id="GO:0051707">
    <property type="term" value="P:response to other organism"/>
    <property type="evidence" value="ECO:0007669"/>
    <property type="project" value="UniProtKB-ARBA"/>
</dbReference>
<dbReference type="InterPro" id="IPR003591">
    <property type="entry name" value="Leu-rich_rpt_typical-subtyp"/>
</dbReference>
<keyword evidence="8 22" id="KW-0732">Signal</keyword>
<evidence type="ECO:0000256" key="15">
    <source>
        <dbReference type="ARBA" id="ARBA00023170"/>
    </source>
</evidence>
<evidence type="ECO:0000256" key="1">
    <source>
        <dbReference type="ARBA" id="ARBA00004370"/>
    </source>
</evidence>
<keyword evidence="7 21" id="KW-0812">Transmembrane</keyword>
<evidence type="ECO:0000256" key="21">
    <source>
        <dbReference type="SAM" id="Phobius"/>
    </source>
</evidence>
<dbReference type="AlphaFoldDB" id="A0ABD1T623"/>
<evidence type="ECO:0000256" key="10">
    <source>
        <dbReference type="ARBA" id="ARBA00022741"/>
    </source>
</evidence>
<keyword evidence="12 19" id="KW-0067">ATP-binding</keyword>
<dbReference type="PANTHER" id="PTHR45974">
    <property type="entry name" value="RECEPTOR-LIKE PROTEIN 55"/>
    <property type="match status" value="1"/>
</dbReference>
<evidence type="ECO:0000256" key="14">
    <source>
        <dbReference type="ARBA" id="ARBA00023136"/>
    </source>
</evidence>
<keyword evidence="25" id="KW-1185">Reference proteome</keyword>
<organism evidence="24 25">
    <name type="scientific">Forsythia ovata</name>
    <dbReference type="NCBI Taxonomy" id="205694"/>
    <lineage>
        <taxon>Eukaryota</taxon>
        <taxon>Viridiplantae</taxon>
        <taxon>Streptophyta</taxon>
        <taxon>Embryophyta</taxon>
        <taxon>Tracheophyta</taxon>
        <taxon>Spermatophyta</taxon>
        <taxon>Magnoliopsida</taxon>
        <taxon>eudicotyledons</taxon>
        <taxon>Gunneridae</taxon>
        <taxon>Pentapetalae</taxon>
        <taxon>asterids</taxon>
        <taxon>lamiids</taxon>
        <taxon>Lamiales</taxon>
        <taxon>Oleaceae</taxon>
        <taxon>Forsythieae</taxon>
        <taxon>Forsythia</taxon>
    </lineage>
</organism>
<feature type="region of interest" description="Disordered" evidence="20">
    <location>
        <begin position="877"/>
        <end position="899"/>
    </location>
</feature>
<evidence type="ECO:0000256" key="5">
    <source>
        <dbReference type="ARBA" id="ARBA00022614"/>
    </source>
</evidence>
<dbReference type="GO" id="GO:0006952">
    <property type="term" value="P:defense response"/>
    <property type="evidence" value="ECO:0007669"/>
    <property type="project" value="UniProtKB-ARBA"/>
</dbReference>
<dbReference type="PROSITE" id="PS50011">
    <property type="entry name" value="PROTEIN_KINASE_DOM"/>
    <property type="match status" value="1"/>
</dbReference>
<dbReference type="InterPro" id="IPR032675">
    <property type="entry name" value="LRR_dom_sf"/>
</dbReference>
<dbReference type="InterPro" id="IPR000719">
    <property type="entry name" value="Prot_kinase_dom"/>
</dbReference>
<evidence type="ECO:0000256" key="4">
    <source>
        <dbReference type="ARBA" id="ARBA00022527"/>
    </source>
</evidence>
<keyword evidence="10 19" id="KW-0547">Nucleotide-binding</keyword>
<keyword evidence="5" id="KW-0433">Leucine-rich repeat</keyword>
<feature type="domain" description="Protein kinase" evidence="23">
    <location>
        <begin position="628"/>
        <end position="889"/>
    </location>
</feature>
<reference evidence="25" key="1">
    <citation type="submission" date="2024-07" db="EMBL/GenBank/DDBJ databases">
        <title>Two chromosome-level genome assemblies of Korean endemic species Abeliophyllum distichum and Forsythia ovata (Oleaceae).</title>
        <authorList>
            <person name="Jang H."/>
        </authorList>
    </citation>
    <scope>NUCLEOTIDE SEQUENCE [LARGE SCALE GENOMIC DNA]</scope>
</reference>
<evidence type="ECO:0000256" key="9">
    <source>
        <dbReference type="ARBA" id="ARBA00022737"/>
    </source>
</evidence>
<dbReference type="Proteomes" id="UP001604277">
    <property type="component" value="Unassembled WGS sequence"/>
</dbReference>
<dbReference type="GO" id="GO:0016020">
    <property type="term" value="C:membrane"/>
    <property type="evidence" value="ECO:0007669"/>
    <property type="project" value="UniProtKB-SubCell"/>
</dbReference>
<evidence type="ECO:0000313" key="24">
    <source>
        <dbReference type="EMBL" id="KAL2508142.1"/>
    </source>
</evidence>
<proteinExistence type="inferred from homology"/>
<dbReference type="PANTHER" id="PTHR45974:SF134">
    <property type="entry name" value="OS01G0960400 PROTEIN"/>
    <property type="match status" value="1"/>
</dbReference>
<protein>
    <recommendedName>
        <fullName evidence="3">non-specific serine/threonine protein kinase</fullName>
        <ecNumber evidence="3">2.7.11.1</ecNumber>
    </recommendedName>
</protein>
<comment type="subcellular location">
    <subcellularLocation>
        <location evidence="1">Membrane</location>
    </subcellularLocation>
</comment>
<dbReference type="InterPro" id="IPR008271">
    <property type="entry name" value="Ser/Thr_kinase_AS"/>
</dbReference>
<keyword evidence="14 21" id="KW-0472">Membrane</keyword>
<evidence type="ECO:0000256" key="11">
    <source>
        <dbReference type="ARBA" id="ARBA00022777"/>
    </source>
</evidence>
<evidence type="ECO:0000256" key="8">
    <source>
        <dbReference type="ARBA" id="ARBA00022729"/>
    </source>
</evidence>
<evidence type="ECO:0000256" key="16">
    <source>
        <dbReference type="ARBA" id="ARBA00023180"/>
    </source>
</evidence>
<keyword evidence="9" id="KW-0677">Repeat</keyword>
<feature type="signal peptide" evidence="22">
    <location>
        <begin position="1"/>
        <end position="33"/>
    </location>
</feature>
<keyword evidence="6" id="KW-0808">Transferase</keyword>
<dbReference type="Gene3D" id="3.80.10.10">
    <property type="entry name" value="Ribonuclease Inhibitor"/>
    <property type="match status" value="3"/>
</dbReference>
<feature type="compositionally biased region" description="Basic and acidic residues" evidence="20">
    <location>
        <begin position="877"/>
        <end position="887"/>
    </location>
</feature>
<keyword evidence="11" id="KW-0418">Kinase</keyword>
<dbReference type="FunFam" id="3.80.10.10:FF:000387">
    <property type="entry name" value="Probable LRR receptor-like serine/threonine-protein kinase At1g06840"/>
    <property type="match status" value="1"/>
</dbReference>
<feature type="transmembrane region" description="Helical" evidence="21">
    <location>
        <begin position="563"/>
        <end position="587"/>
    </location>
</feature>
<dbReference type="SUPFAM" id="SSF52058">
    <property type="entry name" value="L domain-like"/>
    <property type="match status" value="1"/>
</dbReference>
<evidence type="ECO:0000256" key="7">
    <source>
        <dbReference type="ARBA" id="ARBA00022692"/>
    </source>
</evidence>
<evidence type="ECO:0000256" key="13">
    <source>
        <dbReference type="ARBA" id="ARBA00022989"/>
    </source>
</evidence>
<evidence type="ECO:0000256" key="20">
    <source>
        <dbReference type="SAM" id="MobiDB-lite"/>
    </source>
</evidence>
<dbReference type="FunFam" id="3.30.200.20:FF:000328">
    <property type="entry name" value="Leucine-rich repeat protein kinase family protein"/>
    <property type="match status" value="1"/>
</dbReference>
<dbReference type="PROSITE" id="PS00107">
    <property type="entry name" value="PROTEIN_KINASE_ATP"/>
    <property type="match status" value="1"/>
</dbReference>
<dbReference type="GO" id="GO:0005524">
    <property type="term" value="F:ATP binding"/>
    <property type="evidence" value="ECO:0007669"/>
    <property type="project" value="UniProtKB-UniRule"/>
</dbReference>
<dbReference type="InterPro" id="IPR001611">
    <property type="entry name" value="Leu-rich_rpt"/>
</dbReference>
<feature type="binding site" evidence="19">
    <location>
        <position position="656"/>
    </location>
    <ligand>
        <name>ATP</name>
        <dbReference type="ChEBI" id="CHEBI:30616"/>
    </ligand>
</feature>
<dbReference type="SMART" id="SM00220">
    <property type="entry name" value="S_TKc"/>
    <property type="match status" value="1"/>
</dbReference>
<dbReference type="GO" id="GO:0004674">
    <property type="term" value="F:protein serine/threonine kinase activity"/>
    <property type="evidence" value="ECO:0007669"/>
    <property type="project" value="UniProtKB-KW"/>
</dbReference>
<evidence type="ECO:0000259" key="23">
    <source>
        <dbReference type="PROSITE" id="PS50011"/>
    </source>
</evidence>
<evidence type="ECO:0000313" key="25">
    <source>
        <dbReference type="Proteomes" id="UP001604277"/>
    </source>
</evidence>
<evidence type="ECO:0000256" key="6">
    <source>
        <dbReference type="ARBA" id="ARBA00022679"/>
    </source>
</evidence>
<dbReference type="Pfam" id="PF08263">
    <property type="entry name" value="LRRNT_2"/>
    <property type="match status" value="1"/>
</dbReference>
<keyword evidence="4" id="KW-0723">Serine/threonine-protein kinase</keyword>
<dbReference type="Pfam" id="PF00069">
    <property type="entry name" value="Pkinase"/>
    <property type="match status" value="1"/>
</dbReference>
<dbReference type="FunFam" id="3.80.10.10:FF:001127">
    <property type="entry name" value="Probable LRR receptor-like serine/threonine-protein kinase At1g06840"/>
    <property type="match status" value="1"/>
</dbReference>
<sequence>MGTSGRSQPSFVNLGLTLIVLLCWFLLLIGADSQKTHPAEVNALRAIKKSLIDPYQNLGNWNRGDPCTSCWTGIYCSNTTMDDGYLHVKEMALLNMNLSGSLSAELVHLSYLEIMDFMWNNISGTIPKEIGNVTSLTFLLLNGNNLTGSLPDEIGYLGNLDRLQIDENQISGSIPKSFANLNNAKHFHMNNNSLSGQIPPELSRLPLLVHLLLDNNNLSGHLPPELSKMPNLTILQLDNNNFEGSTIPPSYGNISCLSKLSLRNCSLQGPIPNWSNMPNIGYIDLSLNKLSGTIPTDVLSENMTTIDLSNNNLNGTIPASFSRLPLLQKLSLANNLLSGSVPSIIWQNRILNQSETLILDFQNNKLSNISGSLVLPSNVTVSLQGNPICSKGNLIQFCGSYEEDFSSMLNQTSSNACLPQSCPPPFEYAPASHPVRCFCAAPLLVGYRLKSPGFTNFHPYIDKFEHYVSSALDLHIYQFEIDSVAWQKGPRLRMYLKIFPAYVNNSINKFNRSEVLRIHDMFRRWKIHGNAVFGPFELLNFTLLEPYKDEIPSSSPSGITKGALAGIIIGTAAGSVTLAAVVFLLFVRSHTRRHRAYSRRRPSSRVSIRIDGVKGFTYGEMSVATNNFNSSSFVGQGGYGKVYKGILADGTVVAIKRAQEGSLQGEKEFLTEIELLSRVHHRNLVSLIGYCDEEGEQMLVYEFMSNGTLRDHLSGNSKVPLTFAMRLRIALGSAKGILYLHMEANPPIYHRDIKASNILLDPRFTAKVADFGLSRLAPVPDFEGLVPAHVSTVVKGTPGYLDPEYFLTHKLTDKSDVYSLGVVFLEILTGMHPISHGKNIVREVNNAYSSDTRPSMVEVVRELETIWLMMPESDTKMSESTESDLEKVFTPTSSSSTSSTLKTLYTSQDISGSDLASGIIHTITPR</sequence>
<accession>A0ABD1T623</accession>
<evidence type="ECO:0000256" key="18">
    <source>
        <dbReference type="ARBA" id="ARBA00048679"/>
    </source>
</evidence>
<keyword evidence="13 21" id="KW-1133">Transmembrane helix</keyword>
<dbReference type="InterPro" id="IPR013210">
    <property type="entry name" value="LRR_N_plant-typ"/>
</dbReference>
<dbReference type="Pfam" id="PF23598">
    <property type="entry name" value="LRR_14"/>
    <property type="match status" value="1"/>
</dbReference>
<dbReference type="InterPro" id="IPR017441">
    <property type="entry name" value="Protein_kinase_ATP_BS"/>
</dbReference>
<dbReference type="EC" id="2.7.11.1" evidence="3"/>
<evidence type="ECO:0000256" key="19">
    <source>
        <dbReference type="PROSITE-ProRule" id="PRU10141"/>
    </source>
</evidence>
<dbReference type="Pfam" id="PF00560">
    <property type="entry name" value="LRR_1"/>
    <property type="match status" value="1"/>
</dbReference>
<evidence type="ECO:0000256" key="3">
    <source>
        <dbReference type="ARBA" id="ARBA00012513"/>
    </source>
</evidence>
<name>A0ABD1T623_9LAMI</name>
<comment type="catalytic activity">
    <reaction evidence="17">
        <text>L-threonyl-[protein] + ATP = O-phospho-L-threonyl-[protein] + ADP + H(+)</text>
        <dbReference type="Rhea" id="RHEA:46608"/>
        <dbReference type="Rhea" id="RHEA-COMP:11060"/>
        <dbReference type="Rhea" id="RHEA-COMP:11605"/>
        <dbReference type="ChEBI" id="CHEBI:15378"/>
        <dbReference type="ChEBI" id="CHEBI:30013"/>
        <dbReference type="ChEBI" id="CHEBI:30616"/>
        <dbReference type="ChEBI" id="CHEBI:61977"/>
        <dbReference type="ChEBI" id="CHEBI:456216"/>
        <dbReference type="EC" id="2.7.11.1"/>
    </reaction>
</comment>
<dbReference type="SUPFAM" id="SSF56112">
    <property type="entry name" value="Protein kinase-like (PK-like)"/>
    <property type="match status" value="1"/>
</dbReference>
<dbReference type="SMART" id="SM00369">
    <property type="entry name" value="LRR_TYP"/>
    <property type="match status" value="4"/>
</dbReference>
<feature type="chain" id="PRO_5044880695" description="non-specific serine/threonine protein kinase" evidence="22">
    <location>
        <begin position="34"/>
        <end position="926"/>
    </location>
</feature>
<comment type="similarity">
    <text evidence="2">Belongs to the protein kinase superfamily. Ser/Thr protein kinase family.</text>
</comment>
<dbReference type="Gene3D" id="3.30.200.20">
    <property type="entry name" value="Phosphorylase Kinase, domain 1"/>
    <property type="match status" value="1"/>
</dbReference>
<comment type="catalytic activity">
    <reaction evidence="18">
        <text>L-seryl-[protein] + ATP = O-phospho-L-seryl-[protein] + ADP + H(+)</text>
        <dbReference type="Rhea" id="RHEA:17989"/>
        <dbReference type="Rhea" id="RHEA-COMP:9863"/>
        <dbReference type="Rhea" id="RHEA-COMP:11604"/>
        <dbReference type="ChEBI" id="CHEBI:15378"/>
        <dbReference type="ChEBI" id="CHEBI:29999"/>
        <dbReference type="ChEBI" id="CHEBI:30616"/>
        <dbReference type="ChEBI" id="CHEBI:83421"/>
        <dbReference type="ChEBI" id="CHEBI:456216"/>
        <dbReference type="EC" id="2.7.11.1"/>
    </reaction>
</comment>
<dbReference type="InterPro" id="IPR055414">
    <property type="entry name" value="LRR_R13L4/SHOC2-like"/>
</dbReference>
<evidence type="ECO:0000256" key="12">
    <source>
        <dbReference type="ARBA" id="ARBA00022840"/>
    </source>
</evidence>